<dbReference type="AlphaFoldDB" id="A0A6C0D1B3"/>
<dbReference type="EMBL" id="MN739512">
    <property type="protein sequence ID" value="QHT09495.1"/>
    <property type="molecule type" value="Genomic_DNA"/>
</dbReference>
<protein>
    <submittedName>
        <fullName evidence="1">Uncharacterized protein</fullName>
    </submittedName>
</protein>
<name>A0A6C0D1B3_9ZZZZ</name>
<organism evidence="1">
    <name type="scientific">viral metagenome</name>
    <dbReference type="NCBI Taxonomy" id="1070528"/>
    <lineage>
        <taxon>unclassified sequences</taxon>
        <taxon>metagenomes</taxon>
        <taxon>organismal metagenomes</taxon>
    </lineage>
</organism>
<proteinExistence type="predicted"/>
<reference evidence="1" key="1">
    <citation type="journal article" date="2020" name="Nature">
        <title>Giant virus diversity and host interactions through global metagenomics.</title>
        <authorList>
            <person name="Schulz F."/>
            <person name="Roux S."/>
            <person name="Paez-Espino D."/>
            <person name="Jungbluth S."/>
            <person name="Walsh D.A."/>
            <person name="Denef V.J."/>
            <person name="McMahon K.D."/>
            <person name="Konstantinidis K.T."/>
            <person name="Eloe-Fadrosh E.A."/>
            <person name="Kyrpides N.C."/>
            <person name="Woyke T."/>
        </authorList>
    </citation>
    <scope>NUCLEOTIDE SEQUENCE</scope>
    <source>
        <strain evidence="1">GVMAG-M-3300023174-102</strain>
    </source>
</reference>
<accession>A0A6C0D1B3</accession>
<evidence type="ECO:0000313" key="1">
    <source>
        <dbReference type="EMBL" id="QHT09495.1"/>
    </source>
</evidence>
<sequence length="143" mass="16517">MSDKYVDPENFSEIMDQIKTLPTLGDVIKLSFELFPAWIVDYIDDYCPDYPHLKENWQAICTTKSVSPLKIILVDEIIFDDDHKLIKIFCEILTLLGFSVRRSSELMKCTVCDRAIPIFAIYNALKRENITVPAKWSSKCSEC</sequence>